<dbReference type="HOGENOM" id="CLU_049301_5_0_5"/>
<name>B4R9M5_PHEZH</name>
<dbReference type="STRING" id="450851.PHZ_c1375"/>
<accession>B4R9M5</accession>
<dbReference type="eggNOG" id="COG0589">
    <property type="taxonomic scope" value="Bacteria"/>
</dbReference>
<protein>
    <submittedName>
        <fullName evidence="1">Universal stress protein UspA</fullName>
    </submittedName>
</protein>
<dbReference type="KEGG" id="pzu:PHZ_c1375"/>
<dbReference type="EMBL" id="CP000747">
    <property type="protein sequence ID" value="ACG77789.1"/>
    <property type="molecule type" value="Genomic_DNA"/>
</dbReference>
<dbReference type="CDD" id="cd00293">
    <property type="entry name" value="USP-like"/>
    <property type="match status" value="1"/>
</dbReference>
<organism evidence="1 2">
    <name type="scientific">Phenylobacterium zucineum (strain HLK1)</name>
    <dbReference type="NCBI Taxonomy" id="450851"/>
    <lineage>
        <taxon>Bacteria</taxon>
        <taxon>Pseudomonadati</taxon>
        <taxon>Pseudomonadota</taxon>
        <taxon>Alphaproteobacteria</taxon>
        <taxon>Caulobacterales</taxon>
        <taxon>Caulobacteraceae</taxon>
        <taxon>Phenylobacterium</taxon>
    </lineage>
</organism>
<sequence>MKDGRMSWARIMAPLSGGQGDRATIAAAVMLAEPFGAEVAGVYTPADVADVMPWMGEGFMGGVQTTALESLKEAAAAGEANARAALETTKYPKTSFIALQTPVWAGLSAESRLSDVVVFGNDPARGRGPLAEAFQQMVADEQRPVVVARTGLRIGGVAAVAWDGGKEASRAARLALPLLEKAAKVVILAAPKASSRTFDPAKLQAYYAARGVNAELNVLPDSGDAAPALLHAASAAGADILVAGAFGHPRLQEFIFGGTTRTLLNSDQPSLFLSH</sequence>
<proteinExistence type="predicted"/>
<evidence type="ECO:0000313" key="2">
    <source>
        <dbReference type="Proteomes" id="UP000001868"/>
    </source>
</evidence>
<reference evidence="1 2" key="1">
    <citation type="journal article" date="2008" name="BMC Genomics">
        <title>Complete genome of Phenylobacterium zucineum - a novel facultative intracellular bacterium isolated from human erythroleukemia cell line K562.</title>
        <authorList>
            <person name="Luo Y."/>
            <person name="Xu X."/>
            <person name="Ding Z."/>
            <person name="Liu Z."/>
            <person name="Zhang B."/>
            <person name="Yan Z."/>
            <person name="Sun J."/>
            <person name="Hu S."/>
            <person name="Hu X."/>
        </authorList>
    </citation>
    <scope>NUCLEOTIDE SEQUENCE [LARGE SCALE GENOMIC DNA]</scope>
    <source>
        <strain evidence="1 2">HLK1</strain>
    </source>
</reference>
<dbReference type="SUPFAM" id="SSF52402">
    <property type="entry name" value="Adenine nucleotide alpha hydrolases-like"/>
    <property type="match status" value="2"/>
</dbReference>
<evidence type="ECO:0000313" key="1">
    <source>
        <dbReference type="EMBL" id="ACG77789.1"/>
    </source>
</evidence>
<keyword evidence="2" id="KW-1185">Reference proteome</keyword>
<gene>
    <name evidence="1" type="ordered locus">PHZ_c1375</name>
</gene>
<dbReference type="Proteomes" id="UP000001868">
    <property type="component" value="Chromosome"/>
</dbReference>
<dbReference type="AlphaFoldDB" id="B4R9M5"/>
<dbReference type="Gene3D" id="3.40.50.12370">
    <property type="match status" value="1"/>
</dbReference>